<dbReference type="STRING" id="336988.NT96_06545"/>
<dbReference type="EMBL" id="AFVZ01000001">
    <property type="protein sequence ID" value="EHN59925.1"/>
    <property type="molecule type" value="Genomic_DNA"/>
</dbReference>
<dbReference type="SUPFAM" id="SSF140931">
    <property type="entry name" value="Fic-like"/>
    <property type="match status" value="1"/>
</dbReference>
<name>G9WHD3_9LACO</name>
<dbReference type="HOGENOM" id="CLU_051003_0_0_9"/>
<dbReference type="PROSITE" id="PS51459">
    <property type="entry name" value="FIDO"/>
    <property type="match status" value="1"/>
</dbReference>
<evidence type="ECO:0000259" key="1">
    <source>
        <dbReference type="PROSITE" id="PS51459"/>
    </source>
</evidence>
<dbReference type="PANTHER" id="PTHR13504">
    <property type="entry name" value="FIDO DOMAIN-CONTAINING PROTEIN DDB_G0283145"/>
    <property type="match status" value="1"/>
</dbReference>
<sequence length="410" mass="47147">MAYKTLKTVAYEAHNDIKTIQAEYDRRQQNYGVFKTGLFPYLKKGRTLAEDSREIFLIPLREIAISSERIEYNSAEIKSLMAQLPTQARQLYIDNKLALELLKTNQLAGLKPSRPEVAIAMEQADTKSFQQIRFAPMARMYRRLVRKDYQRIESLVDIRKIYDQLLVGLIDSQQLPDGAFFRAGQTTVLDKNRDSAYELPADENGLENRLQHWLQFISNKNIPFMIKGLLAHAYFINIRPFYDGNLRTARYILTSYLARKLDIITALSLASAISDNQEKFQKALSAVDDYRNYAEGSFFVLDMLSMIEEKQQQLLEELSASCQAFQLKNEKIRQQHATAETDYYVLNTLLQSGLFAAGIDQGLLDRDILSQAKNYGLSKRAVGLALKDLTNRQLIQLVKKNPMQHVFEMN</sequence>
<dbReference type="eggNOG" id="COG3177">
    <property type="taxonomic scope" value="Bacteria"/>
</dbReference>
<reference evidence="2 3" key="1">
    <citation type="journal article" date="2012" name="PLoS ONE">
        <title>Functional divergence in the genus oenococcus as predicted by genome sequencing of the newly-described species, Oenococcus kitaharae.</title>
        <authorList>
            <person name="Borneman A.R."/>
            <person name="McCarthy J.M."/>
            <person name="Chambers P.J."/>
            <person name="Bartowsky E.J."/>
        </authorList>
    </citation>
    <scope>NUCLEOTIDE SEQUENCE [LARGE SCALE GENOMIC DNA]</scope>
    <source>
        <strain evidence="3">DSM17330</strain>
    </source>
</reference>
<dbReference type="RefSeq" id="WP_007747341.1">
    <property type="nucleotide sequence ID" value="NZ_CM001398.1"/>
</dbReference>
<organism evidence="2 3">
    <name type="scientific">Oenococcus kitaharae DSM 17330</name>
    <dbReference type="NCBI Taxonomy" id="1045004"/>
    <lineage>
        <taxon>Bacteria</taxon>
        <taxon>Bacillati</taxon>
        <taxon>Bacillota</taxon>
        <taxon>Bacilli</taxon>
        <taxon>Lactobacillales</taxon>
        <taxon>Lactobacillaceae</taxon>
        <taxon>Oenococcus</taxon>
    </lineage>
</organism>
<dbReference type="PATRIC" id="fig|1045004.4.peg.1825"/>
<feature type="domain" description="Fido" evidence="1">
    <location>
        <begin position="153"/>
        <end position="302"/>
    </location>
</feature>
<gene>
    <name evidence="2" type="ORF">OKIT_1855</name>
</gene>
<dbReference type="AlphaFoldDB" id="G9WHD3"/>
<evidence type="ECO:0000313" key="3">
    <source>
        <dbReference type="Proteomes" id="UP000004959"/>
    </source>
</evidence>
<dbReference type="InterPro" id="IPR003812">
    <property type="entry name" value="Fido"/>
</dbReference>
<dbReference type="OrthoDB" id="9813719at2"/>
<dbReference type="Pfam" id="PF02661">
    <property type="entry name" value="Fic"/>
    <property type="match status" value="1"/>
</dbReference>
<protein>
    <recommendedName>
        <fullName evidence="1">Fido domain-containing protein</fullName>
    </recommendedName>
</protein>
<dbReference type="PANTHER" id="PTHR13504:SF40">
    <property type="entry name" value="FIDO DOMAIN-CONTAINING PROTEIN"/>
    <property type="match status" value="1"/>
</dbReference>
<dbReference type="InterPro" id="IPR040198">
    <property type="entry name" value="Fido_containing"/>
</dbReference>
<keyword evidence="3" id="KW-1185">Reference proteome</keyword>
<dbReference type="Proteomes" id="UP000004959">
    <property type="component" value="Chromosome"/>
</dbReference>
<dbReference type="Gene3D" id="1.10.3290.10">
    <property type="entry name" value="Fido-like domain"/>
    <property type="match status" value="1"/>
</dbReference>
<comment type="caution">
    <text evidence="2">The sequence shown here is derived from an EMBL/GenBank/DDBJ whole genome shotgun (WGS) entry which is preliminary data.</text>
</comment>
<proteinExistence type="predicted"/>
<evidence type="ECO:0000313" key="2">
    <source>
        <dbReference type="EMBL" id="EHN59925.1"/>
    </source>
</evidence>
<accession>G9WHD3</accession>
<dbReference type="InterPro" id="IPR036597">
    <property type="entry name" value="Fido-like_dom_sf"/>
</dbReference>